<organism evidence="2 3">
    <name type="scientific">Cerrena zonata</name>
    <dbReference type="NCBI Taxonomy" id="2478898"/>
    <lineage>
        <taxon>Eukaryota</taxon>
        <taxon>Fungi</taxon>
        <taxon>Dikarya</taxon>
        <taxon>Basidiomycota</taxon>
        <taxon>Agaricomycotina</taxon>
        <taxon>Agaricomycetes</taxon>
        <taxon>Polyporales</taxon>
        <taxon>Cerrenaceae</taxon>
        <taxon>Cerrena</taxon>
    </lineage>
</organism>
<evidence type="ECO:0000313" key="2">
    <source>
        <dbReference type="EMBL" id="KAK7694028.1"/>
    </source>
</evidence>
<dbReference type="AlphaFoldDB" id="A0AAW0GKZ9"/>
<name>A0AAW0GKZ9_9APHY</name>
<accession>A0AAW0GKZ9</accession>
<feature type="transmembrane region" description="Helical" evidence="1">
    <location>
        <begin position="7"/>
        <end position="27"/>
    </location>
</feature>
<feature type="transmembrane region" description="Helical" evidence="1">
    <location>
        <begin position="112"/>
        <end position="131"/>
    </location>
</feature>
<keyword evidence="3" id="KW-1185">Reference proteome</keyword>
<evidence type="ECO:0000313" key="3">
    <source>
        <dbReference type="Proteomes" id="UP001385951"/>
    </source>
</evidence>
<dbReference type="EMBL" id="JASBNA010000003">
    <property type="protein sequence ID" value="KAK7694028.1"/>
    <property type="molecule type" value="Genomic_DNA"/>
</dbReference>
<gene>
    <name evidence="2" type="ORF">QCA50_003604</name>
</gene>
<feature type="transmembrane region" description="Helical" evidence="1">
    <location>
        <begin position="152"/>
        <end position="174"/>
    </location>
</feature>
<dbReference type="Proteomes" id="UP001385951">
    <property type="component" value="Unassembled WGS sequence"/>
</dbReference>
<comment type="caution">
    <text evidence="2">The sequence shown here is derived from an EMBL/GenBank/DDBJ whole genome shotgun (WGS) entry which is preliminary data.</text>
</comment>
<evidence type="ECO:0000256" key="1">
    <source>
        <dbReference type="SAM" id="Phobius"/>
    </source>
</evidence>
<feature type="transmembrane region" description="Helical" evidence="1">
    <location>
        <begin position="239"/>
        <end position="257"/>
    </location>
</feature>
<keyword evidence="1" id="KW-0812">Transmembrane</keyword>
<protein>
    <submittedName>
        <fullName evidence="2">Uncharacterized protein</fullName>
    </submittedName>
</protein>
<feature type="transmembrane region" description="Helical" evidence="1">
    <location>
        <begin position="209"/>
        <end position="227"/>
    </location>
</feature>
<sequence length="332" mass="37105">MQQITEISYICSLIVAAIIGAWFWDLVISVPETIRVYTHGCFKLPDVVYLLSRMTSGGLFITAFLYLVTENEDCQTMVTVACWFAAFTLPLNSMLFLFRIRGVFLESRFIPPFFSILWLSTCTSFIAPFASKAARLDSSAECLIQWVSTRNLTAFIAISFYDTLVFVCISYKLLSFTYAQGWKARVRSFFRGEQMGGQVSKALLQSGQLYYLLSVCGNLLVLIFFVLKGTPPSIKMVFLILNIALQNAMACRVFIYLKLGFIHSHSSPDISPIDISLPRFNTETNNGPVPFDSTTVLARGSFEAPSMSGDKFPMTNTETLPAASESLCYQSP</sequence>
<feature type="transmembrane region" description="Helical" evidence="1">
    <location>
        <begin position="80"/>
        <end position="100"/>
    </location>
</feature>
<feature type="transmembrane region" description="Helical" evidence="1">
    <location>
        <begin position="47"/>
        <end position="68"/>
    </location>
</feature>
<reference evidence="2 3" key="1">
    <citation type="submission" date="2022-09" db="EMBL/GenBank/DDBJ databases">
        <authorList>
            <person name="Palmer J.M."/>
        </authorList>
    </citation>
    <scope>NUCLEOTIDE SEQUENCE [LARGE SCALE GENOMIC DNA]</scope>
    <source>
        <strain evidence="2 3">DSM 7382</strain>
    </source>
</reference>
<proteinExistence type="predicted"/>
<keyword evidence="1" id="KW-0472">Membrane</keyword>
<keyword evidence="1" id="KW-1133">Transmembrane helix</keyword>